<dbReference type="RefSeq" id="WP_039980846.1">
    <property type="nucleotide sequence ID" value="NZ_BAOJ01000043.1"/>
</dbReference>
<dbReference type="OrthoDB" id="9921482at2"/>
<keyword evidence="3" id="KW-1185">Reference proteome</keyword>
<reference evidence="2 3" key="1">
    <citation type="submission" date="2019-07" db="EMBL/GenBank/DDBJ databases">
        <title>Whole genome shotgun sequence of Vibrio sagamiensis NBRC 104589.</title>
        <authorList>
            <person name="Hosoyama A."/>
            <person name="Uohara A."/>
            <person name="Ohji S."/>
            <person name="Ichikawa N."/>
        </authorList>
    </citation>
    <scope>NUCLEOTIDE SEQUENCE [LARGE SCALE GENOMIC DNA]</scope>
    <source>
        <strain evidence="2 3">NBRC 104589</strain>
    </source>
</reference>
<dbReference type="AlphaFoldDB" id="A0A511QEN4"/>
<comment type="caution">
    <text evidence="2">The sequence shown here is derived from an EMBL/GenBank/DDBJ whole genome shotgun (WGS) entry which is preliminary data.</text>
</comment>
<name>A0A511QEN4_9VIBR</name>
<sequence>MYKVIIPIIISSCLVGCGGGSSTGKEDNNTSVSKPTVPNKPTTLNNEHKLDGLWVFDNNKFAIHTSVSGLPKIKIIETNGKGATIFSAKVSELDGYIELQENDRFGNLEKKVNYKSIGNGNYVNIDDDNEILNIVKDDIGIDSLKLFNRITINGTNYIGLDHKSYKLDFMDNGDTYCKIHIDIGHMKNNLFQITGSAENCSDVKHNGQVSGFAGFWIGEDGEPHLPGYITLNDNKSLSLYGYKFYK</sequence>
<protein>
    <submittedName>
        <fullName evidence="2">Uncharacterized protein</fullName>
    </submittedName>
</protein>
<evidence type="ECO:0000256" key="1">
    <source>
        <dbReference type="SAM" id="MobiDB-lite"/>
    </source>
</evidence>
<dbReference type="Proteomes" id="UP000321922">
    <property type="component" value="Unassembled WGS sequence"/>
</dbReference>
<gene>
    <name evidence="2" type="ORF">VSA01S_18700</name>
</gene>
<organism evidence="2 3">
    <name type="scientific">Vibrio sagamiensis NBRC 104589</name>
    <dbReference type="NCBI Taxonomy" id="1219064"/>
    <lineage>
        <taxon>Bacteria</taxon>
        <taxon>Pseudomonadati</taxon>
        <taxon>Pseudomonadota</taxon>
        <taxon>Gammaproteobacteria</taxon>
        <taxon>Vibrionales</taxon>
        <taxon>Vibrionaceae</taxon>
        <taxon>Vibrio</taxon>
    </lineage>
</organism>
<evidence type="ECO:0000313" key="2">
    <source>
        <dbReference type="EMBL" id="GEM75758.1"/>
    </source>
</evidence>
<evidence type="ECO:0000313" key="3">
    <source>
        <dbReference type="Proteomes" id="UP000321922"/>
    </source>
</evidence>
<proteinExistence type="predicted"/>
<accession>A0A511QEN4</accession>
<feature type="compositionally biased region" description="Polar residues" evidence="1">
    <location>
        <begin position="29"/>
        <end position="43"/>
    </location>
</feature>
<feature type="region of interest" description="Disordered" evidence="1">
    <location>
        <begin position="21"/>
        <end position="43"/>
    </location>
</feature>
<dbReference type="EMBL" id="BJXJ01000015">
    <property type="protein sequence ID" value="GEM75758.1"/>
    <property type="molecule type" value="Genomic_DNA"/>
</dbReference>